<evidence type="ECO:0000313" key="2">
    <source>
        <dbReference type="Proteomes" id="UP001341135"/>
    </source>
</evidence>
<dbReference type="Proteomes" id="UP001341135">
    <property type="component" value="Chromosome"/>
</dbReference>
<accession>A0ABN6ZLY1</accession>
<sequence length="55" mass="6698">MVIHRIRRRLCRRYYDAYAVLTLRLLLWARRLEAGEDPRRIAEEMREWAAGVLRG</sequence>
<evidence type="ECO:0000313" key="1">
    <source>
        <dbReference type="EMBL" id="BES81257.1"/>
    </source>
</evidence>
<name>A0ABN6ZLY1_9CREN</name>
<gene>
    <name evidence="1" type="ORF">PABY_08240</name>
</gene>
<protein>
    <submittedName>
        <fullName evidence="1">Uncharacterized protein</fullName>
    </submittedName>
</protein>
<proteinExistence type="predicted"/>
<reference evidence="1 2" key="1">
    <citation type="submission" date="2023-09" db="EMBL/GenBank/DDBJ databases">
        <title>Pyrofollis japonicus gen. nov. sp. nov., a novel member of the family Pyrodictiaceae isolated from the Iheya North hydrothermal field.</title>
        <authorList>
            <person name="Miyazaki U."/>
            <person name="Sanari M."/>
            <person name="Tame A."/>
            <person name="Kitajima M."/>
            <person name="Okamoto A."/>
            <person name="Sawayama S."/>
            <person name="Miyazaki J."/>
            <person name="Takai K."/>
            <person name="Nakagawa S."/>
        </authorList>
    </citation>
    <scope>NUCLEOTIDE SEQUENCE [LARGE SCALE GENOMIC DNA]</scope>
    <source>
        <strain evidence="1 2">AV2</strain>
    </source>
</reference>
<keyword evidence="2" id="KW-1185">Reference proteome</keyword>
<organism evidence="1 2">
    <name type="scientific">Pyrodictium abyssi</name>
    <dbReference type="NCBI Taxonomy" id="54256"/>
    <lineage>
        <taxon>Archaea</taxon>
        <taxon>Thermoproteota</taxon>
        <taxon>Thermoprotei</taxon>
        <taxon>Desulfurococcales</taxon>
        <taxon>Pyrodictiaceae</taxon>
        <taxon>Pyrodictium</taxon>
    </lineage>
</organism>
<dbReference type="GeneID" id="89288845"/>
<dbReference type="RefSeq" id="WP_338252196.1">
    <property type="nucleotide sequence ID" value="NZ_AP028907.1"/>
</dbReference>
<dbReference type="EMBL" id="AP028907">
    <property type="protein sequence ID" value="BES81257.1"/>
    <property type="molecule type" value="Genomic_DNA"/>
</dbReference>